<accession>A0A9W9ZVH6</accession>
<evidence type="ECO:0000313" key="2">
    <source>
        <dbReference type="Proteomes" id="UP001163046"/>
    </source>
</evidence>
<proteinExistence type="predicted"/>
<sequence>MAVMTLEKLSFFTVFKAIEQNQIISRHVMFSKIEQLPIPVPLKLRMQSFCIKWELQPIFTKVNFKLTTIVTIPRELQFHIYGFYGIYGLFYDTNAKLLIQLTQHEFQEISVWSVGGQECMKKGFCEKTCTMLRNLGLPVLLEEFQSQYQVKSLMKWNGKIELMDWEGDFNSNCLEVILKWRNSTVHRPRFALSDKSFNDLQHSLLSSQTLSVLPIGSGSDLAAEEIQIYRYFSLVDGITCNDARTIQRALDVSDGHAFLNVLAEASECDRI</sequence>
<gene>
    <name evidence="1" type="ORF">OS493_006736</name>
</gene>
<keyword evidence="2" id="KW-1185">Reference proteome</keyword>
<dbReference type="Proteomes" id="UP001163046">
    <property type="component" value="Unassembled WGS sequence"/>
</dbReference>
<name>A0A9W9ZVH6_9CNID</name>
<dbReference type="AlphaFoldDB" id="A0A9W9ZVH6"/>
<protein>
    <submittedName>
        <fullName evidence="1">Uncharacterized protein</fullName>
    </submittedName>
</protein>
<dbReference type="EMBL" id="MU825875">
    <property type="protein sequence ID" value="KAJ7386724.1"/>
    <property type="molecule type" value="Genomic_DNA"/>
</dbReference>
<reference evidence="1" key="1">
    <citation type="submission" date="2023-01" db="EMBL/GenBank/DDBJ databases">
        <title>Genome assembly of the deep-sea coral Lophelia pertusa.</title>
        <authorList>
            <person name="Herrera S."/>
            <person name="Cordes E."/>
        </authorList>
    </citation>
    <scope>NUCLEOTIDE SEQUENCE</scope>
    <source>
        <strain evidence="1">USNM1676648</strain>
        <tissue evidence="1">Polyp</tissue>
    </source>
</reference>
<comment type="caution">
    <text evidence="1">The sequence shown here is derived from an EMBL/GenBank/DDBJ whole genome shotgun (WGS) entry which is preliminary data.</text>
</comment>
<organism evidence="1 2">
    <name type="scientific">Desmophyllum pertusum</name>
    <dbReference type="NCBI Taxonomy" id="174260"/>
    <lineage>
        <taxon>Eukaryota</taxon>
        <taxon>Metazoa</taxon>
        <taxon>Cnidaria</taxon>
        <taxon>Anthozoa</taxon>
        <taxon>Hexacorallia</taxon>
        <taxon>Scleractinia</taxon>
        <taxon>Caryophylliina</taxon>
        <taxon>Caryophylliidae</taxon>
        <taxon>Desmophyllum</taxon>
    </lineage>
</organism>
<evidence type="ECO:0000313" key="1">
    <source>
        <dbReference type="EMBL" id="KAJ7386724.1"/>
    </source>
</evidence>